<keyword evidence="3" id="KW-0472">Membrane</keyword>
<evidence type="ECO:0000256" key="4">
    <source>
        <dbReference type="SAM" id="SignalP"/>
    </source>
</evidence>
<keyword evidence="7" id="KW-1185">Reference proteome</keyword>
<dbReference type="EMBL" id="CAWUFR010000081">
    <property type="protein sequence ID" value="CAK6965281.1"/>
    <property type="molecule type" value="Genomic_DNA"/>
</dbReference>
<proteinExistence type="predicted"/>
<dbReference type="GO" id="GO:0019815">
    <property type="term" value="C:B cell receptor complex"/>
    <property type="evidence" value="ECO:0007669"/>
    <property type="project" value="TreeGrafter"/>
</dbReference>
<dbReference type="PANTHER" id="PTHR14334">
    <property type="entry name" value="B-CELL ANTIGEN RECEPTOR COMPLEX-ASSOCIATED PROTEIN"/>
    <property type="match status" value="1"/>
</dbReference>
<dbReference type="SUPFAM" id="SSF48726">
    <property type="entry name" value="Immunoglobulin"/>
    <property type="match status" value="1"/>
</dbReference>
<feature type="domain" description="Ig-like" evidence="5">
    <location>
        <begin position="25"/>
        <end position="112"/>
    </location>
</feature>
<dbReference type="InterPro" id="IPR013783">
    <property type="entry name" value="Ig-like_fold"/>
</dbReference>
<sequence length="222" mass="24645">MKLLLGSLLLALLCDLSSWSVSSTGTLVVTQTPHVSVIEGDPVNIDCCWTGMFERVGVHWLKNQTEIKNETITISTITSKGSGMQKETQTCSTLTFTNITREDSNTYICKVTVEIPLIIEAKGNGTVITVLDRANKTDNKEEDSSTVENSPPISSVLIYVLRCLPILSLVLTLLYFNYRLTKSHQEKTASPGGRQEDQSEGKKMRGRQKQSENEKEDLRICS</sequence>
<dbReference type="SMART" id="SM00408">
    <property type="entry name" value="IGc2"/>
    <property type="match status" value="1"/>
</dbReference>
<dbReference type="PANTHER" id="PTHR14334:SF1">
    <property type="entry name" value="B-CELL ANTIGEN RECEPTOR COMPLEX-ASSOCIATED PROTEIN ALPHA CHAIN"/>
    <property type="match status" value="1"/>
</dbReference>
<feature type="compositionally biased region" description="Basic and acidic residues" evidence="2">
    <location>
        <begin position="194"/>
        <end position="222"/>
    </location>
</feature>
<feature type="transmembrane region" description="Helical" evidence="3">
    <location>
        <begin position="156"/>
        <end position="178"/>
    </location>
</feature>
<evidence type="ECO:0000313" key="7">
    <source>
        <dbReference type="Proteomes" id="UP001314229"/>
    </source>
</evidence>
<feature type="region of interest" description="Disordered" evidence="2">
    <location>
        <begin position="184"/>
        <end position="222"/>
    </location>
</feature>
<dbReference type="Gene3D" id="2.60.40.10">
    <property type="entry name" value="Immunoglobulins"/>
    <property type="match status" value="1"/>
</dbReference>
<dbReference type="Proteomes" id="UP001314229">
    <property type="component" value="Unassembled WGS sequence"/>
</dbReference>
<accession>A0AAV1P4H4</accession>
<dbReference type="Pfam" id="PF13927">
    <property type="entry name" value="Ig_3"/>
    <property type="match status" value="1"/>
</dbReference>
<feature type="chain" id="PRO_5043617727" evidence="4">
    <location>
        <begin position="20"/>
        <end position="222"/>
    </location>
</feature>
<dbReference type="SMART" id="SM00409">
    <property type="entry name" value="IG"/>
    <property type="match status" value="1"/>
</dbReference>
<dbReference type="AlphaFoldDB" id="A0AAV1P4H4"/>
<reference evidence="6 7" key="1">
    <citation type="submission" date="2024-01" db="EMBL/GenBank/DDBJ databases">
        <authorList>
            <person name="Alioto T."/>
            <person name="Alioto T."/>
            <person name="Gomez Garrido J."/>
        </authorList>
    </citation>
    <scope>NUCLEOTIDE SEQUENCE [LARGE SCALE GENOMIC DNA]</scope>
</reference>
<keyword evidence="3" id="KW-0812">Transmembrane</keyword>
<dbReference type="InterPro" id="IPR003599">
    <property type="entry name" value="Ig_sub"/>
</dbReference>
<keyword evidence="3" id="KW-1133">Transmembrane helix</keyword>
<evidence type="ECO:0000259" key="5">
    <source>
        <dbReference type="PROSITE" id="PS50835"/>
    </source>
</evidence>
<dbReference type="PROSITE" id="PS50835">
    <property type="entry name" value="IG_LIKE"/>
    <property type="match status" value="1"/>
</dbReference>
<dbReference type="GO" id="GO:0050853">
    <property type="term" value="P:B cell receptor signaling pathway"/>
    <property type="evidence" value="ECO:0007669"/>
    <property type="project" value="TreeGrafter"/>
</dbReference>
<name>A0AAV1P4H4_SCOSC</name>
<protein>
    <submittedName>
        <fullName evidence="6">Uncharacterized protein LOC122973900 isoform X2</fullName>
    </submittedName>
</protein>
<keyword evidence="4" id="KW-0732">Signal</keyword>
<dbReference type="GO" id="GO:0030183">
    <property type="term" value="P:B cell differentiation"/>
    <property type="evidence" value="ECO:0007669"/>
    <property type="project" value="TreeGrafter"/>
</dbReference>
<evidence type="ECO:0000313" key="6">
    <source>
        <dbReference type="EMBL" id="CAK6965281.1"/>
    </source>
</evidence>
<evidence type="ECO:0000256" key="1">
    <source>
        <dbReference type="ARBA" id="ARBA00023319"/>
    </source>
</evidence>
<evidence type="ECO:0000256" key="3">
    <source>
        <dbReference type="SAM" id="Phobius"/>
    </source>
</evidence>
<organism evidence="6 7">
    <name type="scientific">Scomber scombrus</name>
    <name type="common">Atlantic mackerel</name>
    <name type="synonym">Scomber vernalis</name>
    <dbReference type="NCBI Taxonomy" id="13677"/>
    <lineage>
        <taxon>Eukaryota</taxon>
        <taxon>Metazoa</taxon>
        <taxon>Chordata</taxon>
        <taxon>Craniata</taxon>
        <taxon>Vertebrata</taxon>
        <taxon>Euteleostomi</taxon>
        <taxon>Actinopterygii</taxon>
        <taxon>Neopterygii</taxon>
        <taxon>Teleostei</taxon>
        <taxon>Neoteleostei</taxon>
        <taxon>Acanthomorphata</taxon>
        <taxon>Pelagiaria</taxon>
        <taxon>Scombriformes</taxon>
        <taxon>Scombridae</taxon>
        <taxon>Scomber</taxon>
    </lineage>
</organism>
<comment type="caution">
    <text evidence="6">The sequence shown here is derived from an EMBL/GenBank/DDBJ whole genome shotgun (WGS) entry which is preliminary data.</text>
</comment>
<dbReference type="InterPro" id="IPR036179">
    <property type="entry name" value="Ig-like_dom_sf"/>
</dbReference>
<feature type="signal peptide" evidence="4">
    <location>
        <begin position="1"/>
        <end position="19"/>
    </location>
</feature>
<gene>
    <name evidence="6" type="ORF">FSCOSCO3_A017179</name>
</gene>
<dbReference type="InterPro" id="IPR007110">
    <property type="entry name" value="Ig-like_dom"/>
</dbReference>
<dbReference type="GO" id="GO:0009897">
    <property type="term" value="C:external side of plasma membrane"/>
    <property type="evidence" value="ECO:0007669"/>
    <property type="project" value="TreeGrafter"/>
</dbReference>
<dbReference type="InterPro" id="IPR003598">
    <property type="entry name" value="Ig_sub2"/>
</dbReference>
<keyword evidence="1" id="KW-0393">Immunoglobulin domain</keyword>
<evidence type="ECO:0000256" key="2">
    <source>
        <dbReference type="SAM" id="MobiDB-lite"/>
    </source>
</evidence>